<dbReference type="PANTHER" id="PTHR47829:SF1">
    <property type="entry name" value="HAD FAMILY PHOSPHATASE"/>
    <property type="match status" value="1"/>
</dbReference>
<dbReference type="InterPro" id="IPR023214">
    <property type="entry name" value="HAD_sf"/>
</dbReference>
<dbReference type="Pfam" id="PF00702">
    <property type="entry name" value="Hydrolase"/>
    <property type="match status" value="1"/>
</dbReference>
<evidence type="ECO:0000313" key="1">
    <source>
        <dbReference type="EMBL" id="SHF90309.1"/>
    </source>
</evidence>
<keyword evidence="2" id="KW-1185">Reference proteome</keyword>
<dbReference type="Gene3D" id="1.10.150.240">
    <property type="entry name" value="Putative phosphatase, domain 2"/>
    <property type="match status" value="1"/>
</dbReference>
<gene>
    <name evidence="1" type="ORF">SAMN05444320_105419</name>
</gene>
<dbReference type="InterPro" id="IPR006439">
    <property type="entry name" value="HAD-SF_hydro_IA"/>
</dbReference>
<name>A0A1M5FFW2_STRHI</name>
<dbReference type="AlphaFoldDB" id="A0A1M5FFW2"/>
<dbReference type="SUPFAM" id="SSF56784">
    <property type="entry name" value="HAD-like"/>
    <property type="match status" value="1"/>
</dbReference>
<dbReference type="GO" id="GO:0016787">
    <property type="term" value="F:hydrolase activity"/>
    <property type="evidence" value="ECO:0007669"/>
    <property type="project" value="UniProtKB-KW"/>
</dbReference>
<proteinExistence type="predicted"/>
<evidence type="ECO:0000313" key="2">
    <source>
        <dbReference type="Proteomes" id="UP000184501"/>
    </source>
</evidence>
<reference evidence="1 2" key="1">
    <citation type="submission" date="2016-11" db="EMBL/GenBank/DDBJ databases">
        <authorList>
            <person name="Jaros S."/>
            <person name="Januszkiewicz K."/>
            <person name="Wedrychowicz H."/>
        </authorList>
    </citation>
    <scope>NUCLEOTIDE SEQUENCE [LARGE SCALE GENOMIC DNA]</scope>
    <source>
        <strain evidence="1 2">DSM 44523</strain>
    </source>
</reference>
<dbReference type="SFLD" id="SFLDG01129">
    <property type="entry name" value="C1.5:_HAD__Beta-PGM__Phosphata"/>
    <property type="match status" value="1"/>
</dbReference>
<dbReference type="InterPro" id="IPR036412">
    <property type="entry name" value="HAD-like_sf"/>
</dbReference>
<protein>
    <submittedName>
        <fullName evidence="1">Putative hydrolase of the HAD superfamily</fullName>
    </submittedName>
</protein>
<dbReference type="EMBL" id="FQVN01000005">
    <property type="protein sequence ID" value="SHF90309.1"/>
    <property type="molecule type" value="Genomic_DNA"/>
</dbReference>
<dbReference type="PANTHER" id="PTHR47829">
    <property type="entry name" value="HYDROLASE, PUTATIVE (AFU_ORTHOLOGUE AFUA_1G12880)-RELATED"/>
    <property type="match status" value="1"/>
</dbReference>
<dbReference type="Gene3D" id="3.40.50.1000">
    <property type="entry name" value="HAD superfamily/HAD-like"/>
    <property type="match status" value="1"/>
</dbReference>
<dbReference type="NCBIfam" id="TIGR01509">
    <property type="entry name" value="HAD-SF-IA-v3"/>
    <property type="match status" value="1"/>
</dbReference>
<organism evidence="1 2">
    <name type="scientific">Streptoalloteichus hindustanus</name>
    <dbReference type="NCBI Taxonomy" id="2017"/>
    <lineage>
        <taxon>Bacteria</taxon>
        <taxon>Bacillati</taxon>
        <taxon>Actinomycetota</taxon>
        <taxon>Actinomycetes</taxon>
        <taxon>Pseudonocardiales</taxon>
        <taxon>Pseudonocardiaceae</taxon>
        <taxon>Streptoalloteichus</taxon>
    </lineage>
</organism>
<keyword evidence="1" id="KW-0378">Hydrolase</keyword>
<sequence>MGDPQHALVLDYGGVLTSSVTASVHQWLTSEGIEPEGYHAVLREWYDSATRDSPVHRLESGLLPAVEFEQLLAARLRTGAGRAVRADGLLTRMFAGMRPDPTMLGLVRQTRAAGMATALLSNSWGNTYPAELAELFEVMVISGEVGLRKPDAAIYTLVVEQLGIPATRCVFVDDLPFNVDAAVALGMVGVRHVDAATTRAELARLFPTLAEVAE</sequence>
<dbReference type="InterPro" id="IPR052898">
    <property type="entry name" value="ACAD10-like"/>
</dbReference>
<dbReference type="CDD" id="cd02603">
    <property type="entry name" value="HAD_sEH-N_like"/>
    <property type="match status" value="1"/>
</dbReference>
<accession>A0A1M5FFW2</accession>
<dbReference type="STRING" id="2017.SAMN05444320_105419"/>
<dbReference type="InterPro" id="IPR023198">
    <property type="entry name" value="PGP-like_dom2"/>
</dbReference>
<dbReference type="RefSeq" id="WP_073484596.1">
    <property type="nucleotide sequence ID" value="NZ_FQVN01000005.1"/>
</dbReference>
<dbReference type="Proteomes" id="UP000184501">
    <property type="component" value="Unassembled WGS sequence"/>
</dbReference>
<dbReference type="SFLD" id="SFLDS00003">
    <property type="entry name" value="Haloacid_Dehalogenase"/>
    <property type="match status" value="1"/>
</dbReference>
<dbReference type="OrthoDB" id="9795007at2"/>